<dbReference type="Pfam" id="PF04024">
    <property type="entry name" value="PspC"/>
    <property type="match status" value="1"/>
</dbReference>
<feature type="compositionally biased region" description="Basic and acidic residues" evidence="1">
    <location>
        <begin position="252"/>
        <end position="266"/>
    </location>
</feature>
<comment type="caution">
    <text evidence="4">The sequence shown here is derived from an EMBL/GenBank/DDBJ whole genome shotgun (WGS) entry which is preliminary data.</text>
</comment>
<dbReference type="InterPro" id="IPR007168">
    <property type="entry name" value="Phageshock_PspC_N"/>
</dbReference>
<evidence type="ECO:0000313" key="5">
    <source>
        <dbReference type="Proteomes" id="UP000324726"/>
    </source>
</evidence>
<evidence type="ECO:0000256" key="1">
    <source>
        <dbReference type="SAM" id="MobiDB-lite"/>
    </source>
</evidence>
<reference evidence="4 5" key="1">
    <citation type="submission" date="2019-08" db="EMBL/GenBank/DDBJ databases">
        <title>Draft genome of C. urealyticum strain VH4248.</title>
        <authorList>
            <person name="Navas J."/>
        </authorList>
    </citation>
    <scope>NUCLEOTIDE SEQUENCE [LARGE SCALE GENOMIC DNA]</scope>
    <source>
        <strain evidence="4 5">VH4248</strain>
    </source>
</reference>
<keyword evidence="2" id="KW-0812">Transmembrane</keyword>
<evidence type="ECO:0000256" key="2">
    <source>
        <dbReference type="SAM" id="Phobius"/>
    </source>
</evidence>
<feature type="region of interest" description="Disordered" evidence="1">
    <location>
        <begin position="16"/>
        <end position="35"/>
    </location>
</feature>
<dbReference type="AlphaFoldDB" id="A0A5D4FVG9"/>
<dbReference type="Proteomes" id="UP000324726">
    <property type="component" value="Unassembled WGS sequence"/>
</dbReference>
<feature type="transmembrane region" description="Helical" evidence="2">
    <location>
        <begin position="84"/>
        <end position="107"/>
    </location>
</feature>
<evidence type="ECO:0000259" key="3">
    <source>
        <dbReference type="Pfam" id="PF04024"/>
    </source>
</evidence>
<sequence>MCVWAGISRVRSMRNFTNSNQSGGEHPAAGSQQPTSASFSQTVSEMWRTRPYRLPKKDGSRAWISGVCEGIAVRYQVDPLLIRILFVALALAGGFGVALYAAAVLALPRRGLEQPAVERLLNWKIPEDSAPGGKERQATLKAERRTAVCATIVLALCFMVSATILQVGSLLLLLVCAAGVWFLHKRTPIPPQVMQNFKYPAGFEGTVAGAPGGPASTDVAGPVTPPSWNSLGPTAFAWAEHEGAEDPAGDTAHQDSEPSDGDQPRA</sequence>
<accession>A0A5D4FVG9</accession>
<organism evidence="4 5">
    <name type="scientific">Corynebacterium urealyticum</name>
    <dbReference type="NCBI Taxonomy" id="43771"/>
    <lineage>
        <taxon>Bacteria</taxon>
        <taxon>Bacillati</taxon>
        <taxon>Actinomycetota</taxon>
        <taxon>Actinomycetes</taxon>
        <taxon>Mycobacteriales</taxon>
        <taxon>Corynebacteriaceae</taxon>
        <taxon>Corynebacterium</taxon>
    </lineage>
</organism>
<evidence type="ECO:0000313" key="4">
    <source>
        <dbReference type="EMBL" id="TYR19762.1"/>
    </source>
</evidence>
<feature type="transmembrane region" description="Helical" evidence="2">
    <location>
        <begin position="150"/>
        <end position="183"/>
    </location>
</feature>
<dbReference type="EMBL" id="VSZI01000001">
    <property type="protein sequence ID" value="TYR19762.1"/>
    <property type="molecule type" value="Genomic_DNA"/>
</dbReference>
<keyword evidence="2" id="KW-1133">Transmembrane helix</keyword>
<keyword evidence="2" id="KW-0472">Membrane</keyword>
<proteinExistence type="predicted"/>
<protein>
    <submittedName>
        <fullName evidence="4">PspC domain-containing protein</fullName>
    </submittedName>
</protein>
<feature type="region of interest" description="Disordered" evidence="1">
    <location>
        <begin position="223"/>
        <end position="266"/>
    </location>
</feature>
<feature type="domain" description="Phage shock protein PspC N-terminal" evidence="3">
    <location>
        <begin position="58"/>
        <end position="109"/>
    </location>
</feature>
<gene>
    <name evidence="4" type="ORF">FYJ87_01825</name>
</gene>
<name>A0A5D4FVG9_9CORY</name>